<evidence type="ECO:0000256" key="2">
    <source>
        <dbReference type="ARBA" id="ARBA00008804"/>
    </source>
</evidence>
<dbReference type="SUPFAM" id="SSF81660">
    <property type="entry name" value="Metal cation-transporting ATPase, ATP-binding domain N"/>
    <property type="match status" value="1"/>
</dbReference>
<dbReference type="GO" id="GO:0070588">
    <property type="term" value="P:calcium ion transmembrane transport"/>
    <property type="evidence" value="ECO:0000318"/>
    <property type="project" value="GO_Central"/>
</dbReference>
<dbReference type="Gene3D" id="3.40.1110.10">
    <property type="entry name" value="Calcium-transporting ATPase, cytoplasmic domain N"/>
    <property type="match status" value="1"/>
</dbReference>
<evidence type="ECO:0000256" key="1">
    <source>
        <dbReference type="ARBA" id="ARBA00004141"/>
    </source>
</evidence>
<evidence type="ECO:0000256" key="3">
    <source>
        <dbReference type="ARBA" id="ARBA00022553"/>
    </source>
</evidence>
<dbReference type="GO" id="GO:0016887">
    <property type="term" value="F:ATP hydrolysis activity"/>
    <property type="evidence" value="ECO:0007669"/>
    <property type="project" value="InterPro"/>
</dbReference>
<feature type="transmembrane region" description="Helical" evidence="12">
    <location>
        <begin position="315"/>
        <end position="337"/>
    </location>
</feature>
<keyword evidence="10 12" id="KW-0472">Membrane</keyword>
<feature type="transmembrane region" description="Helical" evidence="12">
    <location>
        <begin position="436"/>
        <end position="455"/>
    </location>
</feature>
<evidence type="ECO:0000256" key="11">
    <source>
        <dbReference type="SAM" id="MobiDB-lite"/>
    </source>
</evidence>
<dbReference type="GO" id="GO:0005524">
    <property type="term" value="F:ATP binding"/>
    <property type="evidence" value="ECO:0007669"/>
    <property type="project" value="UniProtKB-KW"/>
</dbReference>
<dbReference type="OrthoDB" id="116380at2759"/>
<feature type="transmembrane region" description="Helical" evidence="12">
    <location>
        <begin position="357"/>
        <end position="381"/>
    </location>
</feature>
<evidence type="ECO:0000313" key="14">
    <source>
        <dbReference type="Proteomes" id="UP000054558"/>
    </source>
</evidence>
<keyword evidence="14" id="KW-1185">Reference proteome</keyword>
<dbReference type="PANTHER" id="PTHR42861">
    <property type="entry name" value="CALCIUM-TRANSPORTING ATPASE"/>
    <property type="match status" value="1"/>
</dbReference>
<keyword evidence="8" id="KW-0460">Magnesium</keyword>
<evidence type="ECO:0000256" key="7">
    <source>
        <dbReference type="ARBA" id="ARBA00022840"/>
    </source>
</evidence>
<dbReference type="SUPFAM" id="SSF81665">
    <property type="entry name" value="Calcium ATPase, transmembrane domain M"/>
    <property type="match status" value="1"/>
</dbReference>
<dbReference type="InterPro" id="IPR023298">
    <property type="entry name" value="ATPase_P-typ_TM_dom_sf"/>
</dbReference>
<accession>A0A1Y1I6N3</accession>
<dbReference type="InterPro" id="IPR001757">
    <property type="entry name" value="P_typ_ATPase"/>
</dbReference>
<dbReference type="InterPro" id="IPR036412">
    <property type="entry name" value="HAD-like_sf"/>
</dbReference>
<evidence type="ECO:0000256" key="9">
    <source>
        <dbReference type="ARBA" id="ARBA00022989"/>
    </source>
</evidence>
<evidence type="ECO:0000256" key="5">
    <source>
        <dbReference type="ARBA" id="ARBA00022723"/>
    </source>
</evidence>
<comment type="similarity">
    <text evidence="2">Belongs to the cation transport ATPase (P-type) (TC 3.A.3) family. Type IIIA subfamily.</text>
</comment>
<dbReference type="InterPro" id="IPR023299">
    <property type="entry name" value="ATPase_P-typ_cyto_dom_N"/>
</dbReference>
<evidence type="ECO:0000256" key="12">
    <source>
        <dbReference type="SAM" id="Phobius"/>
    </source>
</evidence>
<proteinExistence type="inferred from homology"/>
<keyword evidence="5" id="KW-0479">Metal-binding</keyword>
<dbReference type="AlphaFoldDB" id="A0A1Y1I6N3"/>
<feature type="region of interest" description="Disordered" evidence="11">
    <location>
        <begin position="541"/>
        <end position="563"/>
    </location>
</feature>
<keyword evidence="6" id="KW-0547">Nucleotide-binding</keyword>
<comment type="subcellular location">
    <subcellularLocation>
        <location evidence="1">Membrane</location>
        <topology evidence="1">Multi-pass membrane protein</topology>
    </subcellularLocation>
</comment>
<dbReference type="Pfam" id="PF00702">
    <property type="entry name" value="Hydrolase"/>
    <property type="match status" value="1"/>
</dbReference>
<keyword evidence="3" id="KW-0597">Phosphoprotein</keyword>
<dbReference type="EMBL" id="DF237249">
    <property type="protein sequence ID" value="GAQ86610.1"/>
    <property type="molecule type" value="Genomic_DNA"/>
</dbReference>
<dbReference type="GO" id="GO:0046872">
    <property type="term" value="F:metal ion binding"/>
    <property type="evidence" value="ECO:0007669"/>
    <property type="project" value="UniProtKB-KW"/>
</dbReference>
<dbReference type="InterPro" id="IPR023214">
    <property type="entry name" value="HAD_sf"/>
</dbReference>
<organism evidence="13 14">
    <name type="scientific">Klebsormidium nitens</name>
    <name type="common">Green alga</name>
    <name type="synonym">Ulothrix nitens</name>
    <dbReference type="NCBI Taxonomy" id="105231"/>
    <lineage>
        <taxon>Eukaryota</taxon>
        <taxon>Viridiplantae</taxon>
        <taxon>Streptophyta</taxon>
        <taxon>Klebsormidiophyceae</taxon>
        <taxon>Klebsormidiales</taxon>
        <taxon>Klebsormidiaceae</taxon>
        <taxon>Klebsormidium</taxon>
    </lineage>
</organism>
<evidence type="ECO:0000256" key="4">
    <source>
        <dbReference type="ARBA" id="ARBA00022692"/>
    </source>
</evidence>
<dbReference type="OMA" id="WLIMITR"/>
<dbReference type="NCBIfam" id="TIGR01494">
    <property type="entry name" value="ATPase_P-type"/>
    <property type="match status" value="1"/>
</dbReference>
<dbReference type="STRING" id="105231.A0A1Y1I6N3"/>
<evidence type="ECO:0000256" key="6">
    <source>
        <dbReference type="ARBA" id="ARBA00022741"/>
    </source>
</evidence>
<gene>
    <name evidence="13" type="ORF">KFL_003000040</name>
</gene>
<keyword evidence="7" id="KW-0067">ATP-binding</keyword>
<sequence>MPNRIISEYTVTKFVPFNPVDKKTVAHVTLPNGTQILTTKGAPQVIRDLLSDAAAREACDAYIAERASRGLRALGVAKSSNAEEGWTLTGLISLLDPPRTDSATTVRAAQDMGVEVKMVTGDQLAIAIETSRRLGLGTDMMEGKELMGDRELGGDLIARVDEVDGFAGVYPEHKHRIVEALQRKGRLVGMTGDGVNDAPALKKANVGIAVAGATAAAKGAADIILTEEGISTIITAIRRSRMIFRRLETYIIYRMASSILILGFFFFAVVIMTFEMPTWTLVLISLFNDLSVMATSLDKVHSSDKPMVWNMSKDLLVALGIASVGILGSVLLLYFASLDELNWWPADYQLERTGQPGITPGQVVAVMFLALVALIQLNILLTRNPTFFWRFGRTSAPRPSVILLLPMCAFLLAATFIAVYWPADVAPDGGIGNMEGAGWVPILITWAYVIAWWLLADLVKVAIQRVFARYDVIVARCKETGKRHPTWVRALDAPAGWVNRVGEWLPSPSLAFARTLDARVPGSKALLNSRALVKLRRRARAPGAASSAPPGSNVPSAEPPGTLSPTVSLVEAVSAASAFPAEKMSARSGRLSAATGLPTRATGHRLSFGKAAAATALPTRAAGSGLTLGKASAASVSRDGRGAPAGAGAEIEIVVDRRE</sequence>
<evidence type="ECO:0000313" key="13">
    <source>
        <dbReference type="EMBL" id="GAQ86610.1"/>
    </source>
</evidence>
<feature type="compositionally biased region" description="Low complexity" evidence="11">
    <location>
        <begin position="541"/>
        <end position="556"/>
    </location>
</feature>
<protein>
    <submittedName>
        <fullName evidence="13">H+ ATPase</fullName>
    </submittedName>
</protein>
<name>A0A1Y1I6N3_KLENI</name>
<feature type="transmembrane region" description="Helical" evidence="12">
    <location>
        <begin position="401"/>
        <end position="421"/>
    </location>
</feature>
<dbReference type="GO" id="GO:0016020">
    <property type="term" value="C:membrane"/>
    <property type="evidence" value="ECO:0000318"/>
    <property type="project" value="GO_Central"/>
</dbReference>
<dbReference type="Proteomes" id="UP000054558">
    <property type="component" value="Unassembled WGS sequence"/>
</dbReference>
<dbReference type="GO" id="GO:0006874">
    <property type="term" value="P:intracellular calcium ion homeostasis"/>
    <property type="evidence" value="ECO:0000318"/>
    <property type="project" value="GO_Central"/>
</dbReference>
<dbReference type="Gene3D" id="3.40.50.1000">
    <property type="entry name" value="HAD superfamily/HAD-like"/>
    <property type="match status" value="1"/>
</dbReference>
<dbReference type="FunFam" id="3.40.50.1000:FF:000211">
    <property type="entry name" value="Plasma membrane ATPase"/>
    <property type="match status" value="1"/>
</dbReference>
<dbReference type="SUPFAM" id="SSF56784">
    <property type="entry name" value="HAD-like"/>
    <property type="match status" value="1"/>
</dbReference>
<reference evidence="13 14" key="1">
    <citation type="journal article" date="2014" name="Nat. Commun.">
        <title>Klebsormidium flaccidum genome reveals primary factors for plant terrestrial adaptation.</title>
        <authorList>
            <person name="Hori K."/>
            <person name="Maruyama F."/>
            <person name="Fujisawa T."/>
            <person name="Togashi T."/>
            <person name="Yamamoto N."/>
            <person name="Seo M."/>
            <person name="Sato S."/>
            <person name="Yamada T."/>
            <person name="Mori H."/>
            <person name="Tajima N."/>
            <person name="Moriyama T."/>
            <person name="Ikeuchi M."/>
            <person name="Watanabe M."/>
            <person name="Wada H."/>
            <person name="Kobayashi K."/>
            <person name="Saito M."/>
            <person name="Masuda T."/>
            <person name="Sasaki-Sekimoto Y."/>
            <person name="Mashiguchi K."/>
            <person name="Awai K."/>
            <person name="Shimojima M."/>
            <person name="Masuda S."/>
            <person name="Iwai M."/>
            <person name="Nobusawa T."/>
            <person name="Narise T."/>
            <person name="Kondo S."/>
            <person name="Saito H."/>
            <person name="Sato R."/>
            <person name="Murakawa M."/>
            <person name="Ihara Y."/>
            <person name="Oshima-Yamada Y."/>
            <person name="Ohtaka K."/>
            <person name="Satoh M."/>
            <person name="Sonobe K."/>
            <person name="Ishii M."/>
            <person name="Ohtani R."/>
            <person name="Kanamori-Sato M."/>
            <person name="Honoki R."/>
            <person name="Miyazaki D."/>
            <person name="Mochizuki H."/>
            <person name="Umetsu J."/>
            <person name="Higashi K."/>
            <person name="Shibata D."/>
            <person name="Kamiya Y."/>
            <person name="Sato N."/>
            <person name="Nakamura Y."/>
            <person name="Tabata S."/>
            <person name="Ida S."/>
            <person name="Kurokawa K."/>
            <person name="Ohta H."/>
        </authorList>
    </citation>
    <scope>NUCLEOTIDE SEQUENCE [LARGE SCALE GENOMIC DNA]</scope>
    <source>
        <strain evidence="13 14">NIES-2285</strain>
    </source>
</reference>
<dbReference type="PRINTS" id="PR00120">
    <property type="entry name" value="HATPASE"/>
</dbReference>
<evidence type="ECO:0000256" key="8">
    <source>
        <dbReference type="ARBA" id="ARBA00022842"/>
    </source>
</evidence>
<keyword evidence="4 12" id="KW-0812">Transmembrane</keyword>
<dbReference type="PRINTS" id="PR00119">
    <property type="entry name" value="CATATPASE"/>
</dbReference>
<feature type="transmembrane region" description="Helical" evidence="12">
    <location>
        <begin position="278"/>
        <end position="295"/>
    </location>
</feature>
<dbReference type="Gene3D" id="1.20.1110.10">
    <property type="entry name" value="Calcium-transporting ATPase, transmembrane domain"/>
    <property type="match status" value="1"/>
</dbReference>
<evidence type="ECO:0000256" key="10">
    <source>
        <dbReference type="ARBA" id="ARBA00023136"/>
    </source>
</evidence>
<dbReference type="GO" id="GO:0005388">
    <property type="term" value="F:P-type calcium transporter activity"/>
    <property type="evidence" value="ECO:0000318"/>
    <property type="project" value="GO_Central"/>
</dbReference>
<feature type="transmembrane region" description="Helical" evidence="12">
    <location>
        <begin position="251"/>
        <end position="272"/>
    </location>
</feature>
<keyword evidence="9 12" id="KW-1133">Transmembrane helix</keyword>